<evidence type="ECO:0000256" key="1">
    <source>
        <dbReference type="SAM" id="MobiDB-lite"/>
    </source>
</evidence>
<dbReference type="EMBL" id="JAPNKE010000002">
    <property type="protein sequence ID" value="MCY1010471.1"/>
    <property type="molecule type" value="Genomic_DNA"/>
</dbReference>
<name>A0A9X3EUU9_9BACT</name>
<organism evidence="2 3">
    <name type="scientific">Nannocystis pusilla</name>
    <dbReference type="NCBI Taxonomy" id="889268"/>
    <lineage>
        <taxon>Bacteria</taxon>
        <taxon>Pseudomonadati</taxon>
        <taxon>Myxococcota</taxon>
        <taxon>Polyangia</taxon>
        <taxon>Nannocystales</taxon>
        <taxon>Nannocystaceae</taxon>
        <taxon>Nannocystis</taxon>
    </lineage>
</organism>
<evidence type="ECO:0000313" key="3">
    <source>
        <dbReference type="Proteomes" id="UP001150924"/>
    </source>
</evidence>
<proteinExistence type="predicted"/>
<accession>A0A9X3EUU9</accession>
<protein>
    <submittedName>
        <fullName evidence="2">Uncharacterized protein</fullName>
    </submittedName>
</protein>
<sequence length="85" mass="9275">MHPSIEASLADLQCPPPIPALLPVAWQRRDFLQQIKKFSLRPSGPTSTDMNRADKIVKTPERDGIEPPRGAMDRSGDAARGSNAP</sequence>
<reference evidence="2" key="1">
    <citation type="submission" date="2022-11" db="EMBL/GenBank/DDBJ databases">
        <title>Minimal conservation of predation-associated metabolite biosynthetic gene clusters underscores biosynthetic potential of Myxococcota including descriptions for ten novel species: Archangium lansinium sp. nov., Myxococcus landrumus sp. nov., Nannocystis bai.</title>
        <authorList>
            <person name="Ahearne A."/>
            <person name="Stevens C."/>
            <person name="Phillips K."/>
        </authorList>
    </citation>
    <scope>NUCLEOTIDE SEQUENCE</scope>
    <source>
        <strain evidence="2">Na p29</strain>
    </source>
</reference>
<gene>
    <name evidence="2" type="ORF">OV079_33875</name>
</gene>
<dbReference type="RefSeq" id="WP_267773432.1">
    <property type="nucleotide sequence ID" value="NZ_JAPNKE010000002.1"/>
</dbReference>
<feature type="region of interest" description="Disordered" evidence="1">
    <location>
        <begin position="39"/>
        <end position="85"/>
    </location>
</feature>
<dbReference type="AlphaFoldDB" id="A0A9X3EUU9"/>
<evidence type="ECO:0000313" key="2">
    <source>
        <dbReference type="EMBL" id="MCY1010471.1"/>
    </source>
</evidence>
<keyword evidence="3" id="KW-1185">Reference proteome</keyword>
<feature type="compositionally biased region" description="Basic and acidic residues" evidence="1">
    <location>
        <begin position="51"/>
        <end position="77"/>
    </location>
</feature>
<comment type="caution">
    <text evidence="2">The sequence shown here is derived from an EMBL/GenBank/DDBJ whole genome shotgun (WGS) entry which is preliminary data.</text>
</comment>
<dbReference type="Proteomes" id="UP001150924">
    <property type="component" value="Unassembled WGS sequence"/>
</dbReference>